<evidence type="ECO:0000313" key="3">
    <source>
        <dbReference type="Proteomes" id="UP000237073"/>
    </source>
</evidence>
<dbReference type="Proteomes" id="UP000247005">
    <property type="component" value="Unassembled WGS sequence"/>
</dbReference>
<organism evidence="2 4">
    <name type="scientific">Superficieibacter electus</name>
    <dbReference type="NCBI Taxonomy" id="2022662"/>
    <lineage>
        <taxon>Bacteria</taxon>
        <taxon>Pseudomonadati</taxon>
        <taxon>Pseudomonadota</taxon>
        <taxon>Gammaproteobacteria</taxon>
        <taxon>Enterobacterales</taxon>
        <taxon>Enterobacteriaceae</taxon>
        <taxon>Superficieibacter</taxon>
    </lineage>
</organism>
<proteinExistence type="predicted"/>
<sequence length="433" mass="50184">MHQEIMISKIGSCCSDFTVDYALLVKDKFYVAYYDENHHITVASRTFEEDDWVISHPQGEWLPEKQRFMHQTEYDSHNYLTLAMDNKGHIHLSGNMHKDKMVWFHSTKPYDIHSLIPKTMTGEREDSVTYPLFFYGNNGEFFFRYRDGESGNGDDIYNYWNEADSKWIRLQENPLLSGEGLRNAYARLPVAGPDNQWHMIWMWRDTPHCETCHDLSYARSPDLLKWYSHDGYRLPVPITLQKGDIVDASPVKRGLINMSQNIGFDAKCRPLITWHRYDNNGFSQAWIARPEGNKWRINQISNWKFRWDFSGMGSIPPDVIISAPYLKDTDICVDFKLSSGKSGTWLLNQETLKVIRTDACSVSPLPEDFYIPCEELDPEAKVQIIPELYTSSPKYFLRWEALPIQRDISSGKTIRPSMLTLVCSGLSSGKEGD</sequence>
<evidence type="ECO:0000313" key="1">
    <source>
        <dbReference type="EMBL" id="POP42985.1"/>
    </source>
</evidence>
<name>A0A2P5GLR4_9ENTR</name>
<dbReference type="RefSeq" id="WP_103677303.1">
    <property type="nucleotide sequence ID" value="NZ_PQGD01000014.1"/>
</dbReference>
<evidence type="ECO:0000313" key="4">
    <source>
        <dbReference type="Proteomes" id="UP000247005"/>
    </source>
</evidence>
<dbReference type="EMBL" id="PQGE01000016">
    <property type="protein sequence ID" value="POP42985.1"/>
    <property type="molecule type" value="Genomic_DNA"/>
</dbReference>
<dbReference type="AlphaFoldDB" id="A0A2P5GLR4"/>
<protein>
    <submittedName>
        <fullName evidence="2">Uncharacterized protein</fullName>
    </submittedName>
</protein>
<evidence type="ECO:0000313" key="2">
    <source>
        <dbReference type="EMBL" id="POP46480.1"/>
    </source>
</evidence>
<keyword evidence="3" id="KW-1185">Reference proteome</keyword>
<dbReference type="Proteomes" id="UP000237073">
    <property type="component" value="Unassembled WGS sequence"/>
</dbReference>
<dbReference type="EMBL" id="PQGD01000014">
    <property type="protein sequence ID" value="POP46480.1"/>
    <property type="molecule type" value="Genomic_DNA"/>
</dbReference>
<gene>
    <name evidence="2" type="ORF">CHU32_17305</name>
    <name evidence="1" type="ORF">CHU33_17205</name>
</gene>
<accession>A0A2P5GLR4</accession>
<comment type="caution">
    <text evidence="2">The sequence shown here is derived from an EMBL/GenBank/DDBJ whole genome shotgun (WGS) entry which is preliminary data.</text>
</comment>
<reference evidence="3 4" key="1">
    <citation type="submission" date="2018-01" db="EMBL/GenBank/DDBJ databases">
        <title>Superficieibacter electus gen. nov., sp. nov., an extended-spectrum beta-lactamase possessing member of the Enterobacteriaceae family, isolated from intensive care unit surfaces.</title>
        <authorList>
            <person name="Potter R.F."/>
            <person name="D'Souza A.W."/>
        </authorList>
    </citation>
    <scope>NUCLEOTIDE SEQUENCE [LARGE SCALE GENOMIC DNA]</scope>
    <source>
        <strain evidence="2 4">BP-1</strain>
        <strain evidence="1 3">BP-2</strain>
    </source>
</reference>
<dbReference type="Pfam" id="PF15892">
    <property type="entry name" value="BNR_4"/>
    <property type="match status" value="1"/>
</dbReference>
<dbReference type="OrthoDB" id="223410at2"/>